<evidence type="ECO:0000313" key="2">
    <source>
        <dbReference type="Proteomes" id="UP000053095"/>
    </source>
</evidence>
<dbReference type="Gene3D" id="3.30.1780.10">
    <property type="entry name" value="ornithine cyclodeaminase, domain 1"/>
    <property type="match status" value="1"/>
</dbReference>
<organism evidence="1 2">
    <name type="scientific">Talaromyces pinophilus</name>
    <name type="common">Penicillium pinophilum</name>
    <dbReference type="NCBI Taxonomy" id="128442"/>
    <lineage>
        <taxon>Eukaryota</taxon>
        <taxon>Fungi</taxon>
        <taxon>Dikarya</taxon>
        <taxon>Ascomycota</taxon>
        <taxon>Pezizomycotina</taxon>
        <taxon>Eurotiomycetes</taxon>
        <taxon>Eurotiomycetidae</taxon>
        <taxon>Eurotiales</taxon>
        <taxon>Trichocomaceae</taxon>
        <taxon>Talaromyces</taxon>
        <taxon>Talaromyces sect. Talaromyces</taxon>
    </lineage>
</organism>
<dbReference type="EMBL" id="DF933838">
    <property type="protein sequence ID" value="GAM41483.1"/>
    <property type="molecule type" value="Genomic_DNA"/>
</dbReference>
<dbReference type="InterPro" id="IPR003462">
    <property type="entry name" value="ODC_Mu_crystall"/>
</dbReference>
<keyword evidence="2" id="KW-1185">Reference proteome</keyword>
<dbReference type="GO" id="GO:0005737">
    <property type="term" value="C:cytoplasm"/>
    <property type="evidence" value="ECO:0007669"/>
    <property type="project" value="TreeGrafter"/>
</dbReference>
<dbReference type="Gene3D" id="3.40.50.720">
    <property type="entry name" value="NAD(P)-binding Rossmann-like Domain"/>
    <property type="match status" value="1"/>
</dbReference>
<reference evidence="2" key="1">
    <citation type="journal article" date="2015" name="Genome Announc.">
        <title>Draft genome sequence of Talaromyces cellulolyticus strain Y-94, a source of lignocellulosic biomass-degrading enzymes.</title>
        <authorList>
            <person name="Fujii T."/>
            <person name="Koike H."/>
            <person name="Sawayama S."/>
            <person name="Yano S."/>
            <person name="Inoue H."/>
        </authorList>
    </citation>
    <scope>NUCLEOTIDE SEQUENCE [LARGE SCALE GENOMIC DNA]</scope>
    <source>
        <strain evidence="2">Y-94</strain>
    </source>
</reference>
<dbReference type="AlphaFoldDB" id="A0A6V8HP44"/>
<dbReference type="PANTHER" id="PTHR13812:SF23">
    <property type="entry name" value="PRNX PROTEIN"/>
    <property type="match status" value="1"/>
</dbReference>
<dbReference type="SUPFAM" id="SSF51735">
    <property type="entry name" value="NAD(P)-binding Rossmann-fold domains"/>
    <property type="match status" value="1"/>
</dbReference>
<sequence length="368" mass="40327">MLAVSEKDLTKLLHSLNHTKCCHLLQNLSTALAAFSAQRKTADINIHQPARTSIVSEKWSSTTLFMPVSDHASTGFKVVTVPKVSTPTNGIRGVINLLSPEGRLEGVMSAAEITAFRTALASMIPFTRFRAGGLSEGGKKKRVLIFGSGKQAEWHARLALLTVPNPTDIEGITFVNRSQQRLEESISSTLVPDLRARYPHLEINAYSREELEQQQQEQEEGGEDAYKTRLRADLASSDAIFCCTPSTEPLFIYDDLTPKRRYISLIGSYKPHMQEVDSKTLLSGNNGLIYVDSVEACMEEAGELIIAKVDEKQLIELGELDFSTAGSFEGEGNVVFKCVGMGIMDLVIARSLLGMAREQGLGTVVEGF</sequence>
<gene>
    <name evidence="1" type="ORF">TCE0_042f14638</name>
</gene>
<proteinExistence type="predicted"/>
<comment type="caution">
    <text evidence="1">The sequence shown here is derived from an EMBL/GenBank/DDBJ whole genome shotgun (WGS) entry which is preliminary data.</text>
</comment>
<dbReference type="InterPro" id="IPR023401">
    <property type="entry name" value="ODC_N"/>
</dbReference>
<protein>
    <submittedName>
        <fullName evidence="1">Proline utilization protein</fullName>
    </submittedName>
</protein>
<dbReference type="Proteomes" id="UP000053095">
    <property type="component" value="Unassembled WGS sequence"/>
</dbReference>
<evidence type="ECO:0000313" key="1">
    <source>
        <dbReference type="EMBL" id="GAM41483.1"/>
    </source>
</evidence>
<dbReference type="PANTHER" id="PTHR13812">
    <property type="entry name" value="KETIMINE REDUCTASE MU-CRYSTALLIN"/>
    <property type="match status" value="1"/>
</dbReference>
<dbReference type="InterPro" id="IPR036291">
    <property type="entry name" value="NAD(P)-bd_dom_sf"/>
</dbReference>
<name>A0A6V8HP44_TALPI</name>
<accession>A0A6V8HP44</accession>
<dbReference type="Pfam" id="PF02423">
    <property type="entry name" value="OCD_Mu_crystall"/>
    <property type="match status" value="1"/>
</dbReference>